<keyword evidence="3" id="KW-1185">Reference proteome</keyword>
<accession>A0AAV8XA57</accession>
<evidence type="ECO:0000256" key="1">
    <source>
        <dbReference type="SAM" id="Phobius"/>
    </source>
</evidence>
<feature type="transmembrane region" description="Helical" evidence="1">
    <location>
        <begin position="7"/>
        <end position="26"/>
    </location>
</feature>
<name>A0AAV8XA57_9CUCU</name>
<evidence type="ECO:0000313" key="3">
    <source>
        <dbReference type="Proteomes" id="UP001162162"/>
    </source>
</evidence>
<feature type="transmembrane region" description="Helical" evidence="1">
    <location>
        <begin position="74"/>
        <end position="94"/>
    </location>
</feature>
<dbReference type="PANTHER" id="PTHR43243">
    <property type="entry name" value="INNER MEMBRANE TRANSPORTER YGJI-RELATED"/>
    <property type="match status" value="1"/>
</dbReference>
<dbReference type="AlphaFoldDB" id="A0AAV8XA57"/>
<reference evidence="2" key="1">
    <citation type="journal article" date="2023" name="Insect Mol. Biol.">
        <title>Genome sequencing provides insights into the evolution of gene families encoding plant cell wall-degrading enzymes in longhorned beetles.</title>
        <authorList>
            <person name="Shin N.R."/>
            <person name="Okamura Y."/>
            <person name="Kirsch R."/>
            <person name="Pauchet Y."/>
        </authorList>
    </citation>
    <scope>NUCLEOTIDE SEQUENCE</scope>
    <source>
        <strain evidence="2">AMC_N1</strain>
    </source>
</reference>
<proteinExistence type="predicted"/>
<organism evidence="2 3">
    <name type="scientific">Aromia moschata</name>
    <dbReference type="NCBI Taxonomy" id="1265417"/>
    <lineage>
        <taxon>Eukaryota</taxon>
        <taxon>Metazoa</taxon>
        <taxon>Ecdysozoa</taxon>
        <taxon>Arthropoda</taxon>
        <taxon>Hexapoda</taxon>
        <taxon>Insecta</taxon>
        <taxon>Pterygota</taxon>
        <taxon>Neoptera</taxon>
        <taxon>Endopterygota</taxon>
        <taxon>Coleoptera</taxon>
        <taxon>Polyphaga</taxon>
        <taxon>Cucujiformia</taxon>
        <taxon>Chrysomeloidea</taxon>
        <taxon>Cerambycidae</taxon>
        <taxon>Cerambycinae</taxon>
        <taxon>Callichromatini</taxon>
        <taxon>Aromia</taxon>
    </lineage>
</organism>
<dbReference type="GO" id="GO:0015171">
    <property type="term" value="F:amino acid transmembrane transporter activity"/>
    <property type="evidence" value="ECO:0007669"/>
    <property type="project" value="TreeGrafter"/>
</dbReference>
<gene>
    <name evidence="2" type="ORF">NQ318_012650</name>
</gene>
<keyword evidence="1" id="KW-0472">Membrane</keyword>
<evidence type="ECO:0000313" key="2">
    <source>
        <dbReference type="EMBL" id="KAJ8935877.1"/>
    </source>
</evidence>
<feature type="transmembrane region" description="Helical" evidence="1">
    <location>
        <begin position="122"/>
        <end position="146"/>
    </location>
</feature>
<dbReference type="Proteomes" id="UP001162162">
    <property type="component" value="Unassembled WGS sequence"/>
</dbReference>
<dbReference type="GO" id="GO:0005886">
    <property type="term" value="C:plasma membrane"/>
    <property type="evidence" value="ECO:0007669"/>
    <property type="project" value="TreeGrafter"/>
</dbReference>
<protein>
    <submittedName>
        <fullName evidence="2">Uncharacterized protein</fullName>
    </submittedName>
</protein>
<keyword evidence="1" id="KW-0812">Transmembrane</keyword>
<feature type="non-terminal residue" evidence="2">
    <location>
        <position position="1"/>
    </location>
</feature>
<dbReference type="PANTHER" id="PTHR43243:SF98">
    <property type="entry name" value="TORN AND DIMINISHED RHABDOMERES, ISOFORM D"/>
    <property type="match status" value="1"/>
</dbReference>
<comment type="caution">
    <text evidence="2">The sequence shown here is derived from an EMBL/GenBank/DDBJ whole genome shotgun (WGS) entry which is preliminary data.</text>
</comment>
<dbReference type="EMBL" id="JAPWTK010000824">
    <property type="protein sequence ID" value="KAJ8935877.1"/>
    <property type="molecule type" value="Genomic_DNA"/>
</dbReference>
<feature type="transmembrane region" description="Helical" evidence="1">
    <location>
        <begin position="167"/>
        <end position="188"/>
    </location>
</feature>
<keyword evidence="1" id="KW-1133">Transmembrane helix</keyword>
<sequence length="257" mass="29132">KSSTISSLLFVALICNFAFFTTIGSFHTVIKFWKWCESFKIDSYKMVLRASAICSFAFVHNISKSQKNNCLKLFTMVFNPLVFYTVTAIIFSLMTRPSELMGRAIPLVQVFEYRDVGWARPIIAVFTISVVCLVITDVLPTVYFSFVKLASKEWRVFVPSIQYQSPLTGAPILAIFAAGSLAAILAFACPLSHLIKLLNTSCLIKCVLISCQLVFNRYKPEVNYDFLVYNTNIHYSKLKQTGMQPTTQSYQQIIKEK</sequence>